<organism evidence="1 2">
    <name type="scientific">Microcystis flos-aquae FACHB-1344</name>
    <dbReference type="NCBI Taxonomy" id="2692899"/>
    <lineage>
        <taxon>Bacteria</taxon>
        <taxon>Bacillati</taxon>
        <taxon>Cyanobacteriota</taxon>
        <taxon>Cyanophyceae</taxon>
        <taxon>Oscillatoriophycideae</taxon>
        <taxon>Chroococcales</taxon>
        <taxon>Microcystaceae</taxon>
        <taxon>Microcystis</taxon>
    </lineage>
</organism>
<gene>
    <name evidence="1" type="ORF">H6G48_16955</name>
</gene>
<dbReference type="RefSeq" id="WP_206755676.1">
    <property type="nucleotide sequence ID" value="NZ_JACJSW010000178.1"/>
</dbReference>
<accession>A0ABR8HUS5</accession>
<dbReference type="EMBL" id="JACJSW010000178">
    <property type="protein sequence ID" value="MBD2623268.1"/>
    <property type="molecule type" value="Genomic_DNA"/>
</dbReference>
<evidence type="ECO:0000313" key="2">
    <source>
        <dbReference type="Proteomes" id="UP000636187"/>
    </source>
</evidence>
<name>A0ABR8HUS5_9CHRO</name>
<proteinExistence type="predicted"/>
<sequence length="53" mass="6362">MRYAIEERTLRIKNMPRIIDNIESHLLPILQKSLLASQRADFCVGYFNWRGRQ</sequence>
<dbReference type="Proteomes" id="UP000636187">
    <property type="component" value="Unassembled WGS sequence"/>
</dbReference>
<keyword evidence="2" id="KW-1185">Reference proteome</keyword>
<evidence type="ECO:0000313" key="1">
    <source>
        <dbReference type="EMBL" id="MBD2623268.1"/>
    </source>
</evidence>
<protein>
    <submittedName>
        <fullName evidence="1">Uncharacterized protein</fullName>
    </submittedName>
</protein>
<comment type="caution">
    <text evidence="1">The sequence shown here is derived from an EMBL/GenBank/DDBJ whole genome shotgun (WGS) entry which is preliminary data.</text>
</comment>
<reference evidence="1 2" key="1">
    <citation type="journal article" date="2020" name="ISME J.">
        <title>Comparative genomics reveals insights into cyanobacterial evolution and habitat adaptation.</title>
        <authorList>
            <person name="Chen M.Y."/>
            <person name="Teng W.K."/>
            <person name="Zhao L."/>
            <person name="Hu C.X."/>
            <person name="Zhou Y.K."/>
            <person name="Han B.P."/>
            <person name="Song L.R."/>
            <person name="Shu W.S."/>
        </authorList>
    </citation>
    <scope>NUCLEOTIDE SEQUENCE [LARGE SCALE GENOMIC DNA]</scope>
    <source>
        <strain evidence="1 2">FACHB-1344</strain>
    </source>
</reference>